<keyword evidence="2" id="KW-0732">Signal</keyword>
<feature type="region of interest" description="Disordered" evidence="1">
    <location>
        <begin position="239"/>
        <end position="270"/>
    </location>
</feature>
<dbReference type="InterPro" id="IPR052942">
    <property type="entry name" value="LPS_cholinephosphotransferase"/>
</dbReference>
<accession>A0A7S4GAK0</accession>
<feature type="chain" id="PRO_5030605485" description="LicD/FKTN/FKRP nucleotidyltransferase domain-containing protein" evidence="2">
    <location>
        <begin position="23"/>
        <end position="526"/>
    </location>
</feature>
<evidence type="ECO:0000256" key="1">
    <source>
        <dbReference type="SAM" id="MobiDB-lite"/>
    </source>
</evidence>
<feature type="compositionally biased region" description="Polar residues" evidence="1">
    <location>
        <begin position="255"/>
        <end position="270"/>
    </location>
</feature>
<proteinExistence type="predicted"/>
<dbReference type="InterPro" id="IPR007074">
    <property type="entry name" value="LicD/FKTN/FKRP_NTP_transf"/>
</dbReference>
<dbReference type="AlphaFoldDB" id="A0A7S4GAK0"/>
<name>A0A7S4GAK0_9EUGL</name>
<organism evidence="4">
    <name type="scientific">Eutreptiella gymnastica</name>
    <dbReference type="NCBI Taxonomy" id="73025"/>
    <lineage>
        <taxon>Eukaryota</taxon>
        <taxon>Discoba</taxon>
        <taxon>Euglenozoa</taxon>
        <taxon>Euglenida</taxon>
        <taxon>Spirocuta</taxon>
        <taxon>Euglenophyceae</taxon>
        <taxon>Eutreptiales</taxon>
        <taxon>Eutreptiaceae</taxon>
        <taxon>Eutreptiella</taxon>
    </lineage>
</organism>
<sequence>MQILQAVGLVLVLFCLLQEANSQILAPQTSGNNVCAVLSSWFKVNGHNNTHFEMKRFREYCHMVQSLLITTGPISNDFVRLGMQLHRCCVVGLKTRRTSMLNSTHVAVPDLRQFVDIHGGVEEAPHPRADPPVWPQSAKTCPALLIMVMQSHCLPKRRVKGLNMAVCGLLSKWFEVPEQRPEGVSPQRLFRMAQYATYCNALHVLLTTTGPSPNDFVALGLEIWRCCPVQIALHTNGSQPSKPVAVPAARAATGQPASPQPGFTSASNSGEGDAGGVFVPQCHWWALPEAGFPLPADDGAYAKLLARILKAWSDIGIKVGLQNGSLLGAYRHHGFLPGDRDVDMQMPVWQNWQVLAPHRQCSRYVVSGIPILKMAELQSGGRARDSLRSPEVLSGWLQKNNAFDGAKYTLTFCGLTVSEWAHLFNAYVASSTLESKYYKAGSASWHSQVIYGFGFGVEGLNVDFNIQIQDPMFTMAGAPGTHCVCPMFGLQNVLCPTNASSTLLVNYGEDYMTPDHQARYNNGSHY</sequence>
<protein>
    <recommendedName>
        <fullName evidence="3">LicD/FKTN/FKRP nucleotidyltransferase domain-containing protein</fullName>
    </recommendedName>
</protein>
<reference evidence="4" key="1">
    <citation type="submission" date="2021-01" db="EMBL/GenBank/DDBJ databases">
        <authorList>
            <person name="Corre E."/>
            <person name="Pelletier E."/>
            <person name="Niang G."/>
            <person name="Scheremetjew M."/>
            <person name="Finn R."/>
            <person name="Kale V."/>
            <person name="Holt S."/>
            <person name="Cochrane G."/>
            <person name="Meng A."/>
            <person name="Brown T."/>
            <person name="Cohen L."/>
        </authorList>
    </citation>
    <scope>NUCLEOTIDE SEQUENCE</scope>
    <source>
        <strain evidence="4">CCMP1594</strain>
    </source>
</reference>
<dbReference type="PANTHER" id="PTHR43404:SF1">
    <property type="entry name" value="MNN4P"/>
    <property type="match status" value="1"/>
</dbReference>
<dbReference type="EMBL" id="HBJA01121214">
    <property type="protein sequence ID" value="CAE0830449.1"/>
    <property type="molecule type" value="Transcribed_RNA"/>
</dbReference>
<dbReference type="Pfam" id="PF04991">
    <property type="entry name" value="LicD"/>
    <property type="match status" value="1"/>
</dbReference>
<evidence type="ECO:0000259" key="3">
    <source>
        <dbReference type="Pfam" id="PF04991"/>
    </source>
</evidence>
<dbReference type="PANTHER" id="PTHR43404">
    <property type="entry name" value="LIPOPOLYSACCHARIDE CHOLINEPHOSPHOTRANSFERASE LICD"/>
    <property type="match status" value="1"/>
</dbReference>
<evidence type="ECO:0000256" key="2">
    <source>
        <dbReference type="SAM" id="SignalP"/>
    </source>
</evidence>
<dbReference type="GO" id="GO:0009100">
    <property type="term" value="P:glycoprotein metabolic process"/>
    <property type="evidence" value="ECO:0007669"/>
    <property type="project" value="UniProtKB-ARBA"/>
</dbReference>
<feature type="domain" description="LicD/FKTN/FKRP nucleotidyltransferase" evidence="3">
    <location>
        <begin position="316"/>
        <end position="347"/>
    </location>
</feature>
<feature type="signal peptide" evidence="2">
    <location>
        <begin position="1"/>
        <end position="22"/>
    </location>
</feature>
<evidence type="ECO:0000313" key="4">
    <source>
        <dbReference type="EMBL" id="CAE0830449.1"/>
    </source>
</evidence>
<gene>
    <name evidence="4" type="ORF">EGYM00163_LOCUS41729</name>
</gene>